<gene>
    <name evidence="1" type="ORF">EHS89_14415</name>
</gene>
<proteinExistence type="predicted"/>
<dbReference type="EMBL" id="RQXV01000008">
    <property type="protein sequence ID" value="RRC98282.1"/>
    <property type="molecule type" value="Genomic_DNA"/>
</dbReference>
<dbReference type="OrthoDB" id="5593871at2"/>
<accession>A0A3P1SQ63</accession>
<organism evidence="1 2">
    <name type="scientific">Amphritea balenae</name>
    <dbReference type="NCBI Taxonomy" id="452629"/>
    <lineage>
        <taxon>Bacteria</taxon>
        <taxon>Pseudomonadati</taxon>
        <taxon>Pseudomonadota</taxon>
        <taxon>Gammaproteobacteria</taxon>
        <taxon>Oceanospirillales</taxon>
        <taxon>Oceanospirillaceae</taxon>
        <taxon>Amphritea</taxon>
    </lineage>
</organism>
<evidence type="ECO:0000313" key="2">
    <source>
        <dbReference type="Proteomes" id="UP000267535"/>
    </source>
</evidence>
<sequence length="330" mass="37201">MIRKNFSYDIQKHSKNHGIALKRSHAYELIAAYFGYSSQAAMDASGFMMFNMYAINYEDFSVTNVTERSAQLGYSTSEADTFAQVLSRLVDEQNLSFSEYLSSMDERWELDNLEETSLQELEYLSATQPGAQYSLACLNEIEPSSERDSYWFKKQQQGIELTPSQKQFADDYEAALNQFSFYRSLLVKAANNGHGNAAFDLAEQGGNDADKYYQQAAELGCVEAQEFLGLSKNDIKWKVDAAKGGSRECLEELARSAADKNDEISAFEAHKWTALAKHYGFDLTQSLADNDEDYGPAFIIYVGLNLPSIAQEMKVEAHAEAFKIFQQYSD</sequence>
<dbReference type="InterPro" id="IPR011990">
    <property type="entry name" value="TPR-like_helical_dom_sf"/>
</dbReference>
<protein>
    <submittedName>
        <fullName evidence="1">Uncharacterized protein</fullName>
    </submittedName>
</protein>
<dbReference type="Proteomes" id="UP000267535">
    <property type="component" value="Unassembled WGS sequence"/>
</dbReference>
<dbReference type="Gene3D" id="1.25.40.10">
    <property type="entry name" value="Tetratricopeptide repeat domain"/>
    <property type="match status" value="1"/>
</dbReference>
<comment type="caution">
    <text evidence="1">The sequence shown here is derived from an EMBL/GenBank/DDBJ whole genome shotgun (WGS) entry which is preliminary data.</text>
</comment>
<keyword evidence="2" id="KW-1185">Reference proteome</keyword>
<dbReference type="RefSeq" id="WP_124926863.1">
    <property type="nucleotide sequence ID" value="NZ_BMOH01000007.1"/>
</dbReference>
<reference evidence="1 2" key="1">
    <citation type="submission" date="2018-11" db="EMBL/GenBank/DDBJ databases">
        <title>The draft genome sequence of Amphritea balenae JAMM 1525T.</title>
        <authorList>
            <person name="Fang Z."/>
            <person name="Zhang Y."/>
            <person name="Han X."/>
        </authorList>
    </citation>
    <scope>NUCLEOTIDE SEQUENCE [LARGE SCALE GENOMIC DNA]</scope>
    <source>
        <strain evidence="1 2">JAMM 1525</strain>
    </source>
</reference>
<dbReference type="AlphaFoldDB" id="A0A3P1SQ63"/>
<name>A0A3P1SQ63_9GAMM</name>
<evidence type="ECO:0000313" key="1">
    <source>
        <dbReference type="EMBL" id="RRC98282.1"/>
    </source>
</evidence>